<keyword evidence="3" id="KW-1185">Reference proteome</keyword>
<reference evidence="2 3" key="1">
    <citation type="submission" date="2018-06" db="EMBL/GenBank/DDBJ databases">
        <title>Sphaerisporangium craniellae sp. nov., isolated from a marine sponge in the South China Sea.</title>
        <authorList>
            <person name="Li L."/>
        </authorList>
    </citation>
    <scope>NUCLEOTIDE SEQUENCE [LARGE SCALE GENOMIC DNA]</scope>
    <source>
        <strain evidence="2 3">LHW63015</strain>
    </source>
</reference>
<proteinExistence type="predicted"/>
<accession>A0A366LSX1</accession>
<gene>
    <name evidence="2" type="ORF">DP939_29650</name>
</gene>
<organism evidence="2 3">
    <name type="scientific">Spongiactinospora rosea</name>
    <dbReference type="NCBI Taxonomy" id="2248750"/>
    <lineage>
        <taxon>Bacteria</taxon>
        <taxon>Bacillati</taxon>
        <taxon>Actinomycetota</taxon>
        <taxon>Actinomycetes</taxon>
        <taxon>Streptosporangiales</taxon>
        <taxon>Streptosporangiaceae</taxon>
        <taxon>Spongiactinospora</taxon>
    </lineage>
</organism>
<protein>
    <submittedName>
        <fullName evidence="2">Gamma-glutamyl phosphate reductase</fullName>
    </submittedName>
</protein>
<sequence>MRRLFPPGPDVPAGELVKGLTAEPPGGPLVVGDERIRAFLESVSRRLVAPALARRHPELTALGYFLRRSAVTRTLDALRPGDPARLRVPRGLVFHVPPANVDTLFVYSWALSALSGNHNVVRLSPRAGGPALTVIGMLLDALADAHPAVAHSQRVIGYDRSAEVTGLLSAACDLRVIWGGDDSVREIRRHPLAPHARDVTFPDRSSFAVIRTSWWLDASPGARGQAAEGFANDAYWFGQAACASPRTIFWVGPGDHAGPARDLGERLATLARDRWPVDPAMAVRKRVAAYGLAADGVAARLSFHGNEVTAVELRDPAALPRHWLGAGVFAHARLDSLDGLLPVVRRADQTMTHLGFDAAELRALAERLAGRGVDRMVPVGSALRFDGVWDGMDLPAEFTRLVTVSP</sequence>
<dbReference type="GO" id="GO:0003995">
    <property type="term" value="F:acyl-CoA dehydrogenase activity"/>
    <property type="evidence" value="ECO:0007669"/>
    <property type="project" value="InterPro"/>
</dbReference>
<evidence type="ECO:0000313" key="3">
    <source>
        <dbReference type="Proteomes" id="UP000253303"/>
    </source>
</evidence>
<dbReference type="Pfam" id="PF05893">
    <property type="entry name" value="LuxC"/>
    <property type="match status" value="1"/>
</dbReference>
<dbReference type="InterPro" id="IPR016161">
    <property type="entry name" value="Ald_DH/histidinol_DH"/>
</dbReference>
<dbReference type="OrthoDB" id="580775at2"/>
<dbReference type="InterPro" id="IPR008670">
    <property type="entry name" value="CoA_reduct_LuxC"/>
</dbReference>
<evidence type="ECO:0000256" key="1">
    <source>
        <dbReference type="ARBA" id="ARBA00022857"/>
    </source>
</evidence>
<keyword evidence="1" id="KW-0521">NADP</keyword>
<comment type="caution">
    <text evidence="2">The sequence shown here is derived from an EMBL/GenBank/DDBJ whole genome shotgun (WGS) entry which is preliminary data.</text>
</comment>
<dbReference type="AlphaFoldDB" id="A0A366LSX1"/>
<dbReference type="SUPFAM" id="SSF53720">
    <property type="entry name" value="ALDH-like"/>
    <property type="match status" value="1"/>
</dbReference>
<dbReference type="EMBL" id="QMEY01000016">
    <property type="protein sequence ID" value="RBQ16489.1"/>
    <property type="molecule type" value="Genomic_DNA"/>
</dbReference>
<dbReference type="Proteomes" id="UP000253303">
    <property type="component" value="Unassembled WGS sequence"/>
</dbReference>
<evidence type="ECO:0000313" key="2">
    <source>
        <dbReference type="EMBL" id="RBQ16489.1"/>
    </source>
</evidence>
<dbReference type="GO" id="GO:0008218">
    <property type="term" value="P:bioluminescence"/>
    <property type="evidence" value="ECO:0007669"/>
    <property type="project" value="InterPro"/>
</dbReference>
<name>A0A366LSX1_9ACTN</name>